<dbReference type="InterPro" id="IPR003599">
    <property type="entry name" value="Ig_sub"/>
</dbReference>
<dbReference type="PROSITE" id="PS50835">
    <property type="entry name" value="IG_LIKE"/>
    <property type="match status" value="2"/>
</dbReference>
<reference evidence="8" key="2">
    <citation type="submission" date="2025-09" db="UniProtKB">
        <authorList>
            <consortium name="Ensembl"/>
        </authorList>
    </citation>
    <scope>IDENTIFICATION</scope>
</reference>
<keyword evidence="6" id="KW-1133">Transmembrane helix</keyword>
<dbReference type="InterPro" id="IPR013783">
    <property type="entry name" value="Ig-like_fold"/>
</dbReference>
<keyword evidence="2" id="KW-1015">Disulfide bond</keyword>
<dbReference type="Gene3D" id="2.60.40.10">
    <property type="entry name" value="Immunoglobulins"/>
    <property type="match status" value="3"/>
</dbReference>
<keyword evidence="4" id="KW-0393">Immunoglobulin domain</keyword>
<evidence type="ECO:0000313" key="8">
    <source>
        <dbReference type="Ensembl" id="ENSDLAP00005066249.1"/>
    </source>
</evidence>
<evidence type="ECO:0000313" key="9">
    <source>
        <dbReference type="Proteomes" id="UP000694389"/>
    </source>
</evidence>
<dbReference type="SMART" id="SM00409">
    <property type="entry name" value="IG"/>
    <property type="match status" value="3"/>
</dbReference>
<organism evidence="8 9">
    <name type="scientific">Dicentrarchus labrax</name>
    <name type="common">European seabass</name>
    <name type="synonym">Morone labrax</name>
    <dbReference type="NCBI Taxonomy" id="13489"/>
    <lineage>
        <taxon>Eukaryota</taxon>
        <taxon>Metazoa</taxon>
        <taxon>Chordata</taxon>
        <taxon>Craniata</taxon>
        <taxon>Vertebrata</taxon>
        <taxon>Euteleostomi</taxon>
        <taxon>Actinopterygii</taxon>
        <taxon>Neopterygii</taxon>
        <taxon>Teleostei</taxon>
        <taxon>Neoteleostei</taxon>
        <taxon>Acanthomorphata</taxon>
        <taxon>Eupercaria</taxon>
        <taxon>Moronidae</taxon>
        <taxon>Dicentrarchus</taxon>
    </lineage>
</organism>
<dbReference type="PANTHER" id="PTHR11738">
    <property type="entry name" value="MHC CLASS I NK CELL RECEPTOR"/>
    <property type="match status" value="1"/>
</dbReference>
<proteinExistence type="predicted"/>
<keyword evidence="1" id="KW-0677">Repeat</keyword>
<accession>A0A8P4KCE8</accession>
<dbReference type="GO" id="GO:0002764">
    <property type="term" value="P:immune response-regulating signaling pathway"/>
    <property type="evidence" value="ECO:0007669"/>
    <property type="project" value="TreeGrafter"/>
</dbReference>
<dbReference type="Pfam" id="PF00047">
    <property type="entry name" value="ig"/>
    <property type="match status" value="2"/>
</dbReference>
<dbReference type="InterPro" id="IPR036179">
    <property type="entry name" value="Ig-like_dom_sf"/>
</dbReference>
<feature type="transmembrane region" description="Helical" evidence="6">
    <location>
        <begin position="298"/>
        <end position="323"/>
    </location>
</feature>
<evidence type="ECO:0000256" key="4">
    <source>
        <dbReference type="ARBA" id="ARBA00023319"/>
    </source>
</evidence>
<dbReference type="AlphaFoldDB" id="A0A8P4KCE8"/>
<keyword evidence="6" id="KW-0472">Membrane</keyword>
<reference evidence="8" key="1">
    <citation type="submission" date="2025-08" db="UniProtKB">
        <authorList>
            <consortium name="Ensembl"/>
        </authorList>
    </citation>
    <scope>IDENTIFICATION</scope>
</reference>
<name>A0A8P4KCE8_DICLA</name>
<evidence type="ECO:0000256" key="5">
    <source>
        <dbReference type="SAM" id="MobiDB-lite"/>
    </source>
</evidence>
<keyword evidence="3" id="KW-0325">Glycoprotein</keyword>
<dbReference type="Proteomes" id="UP000694389">
    <property type="component" value="Unassembled WGS sequence"/>
</dbReference>
<evidence type="ECO:0000256" key="1">
    <source>
        <dbReference type="ARBA" id="ARBA00022737"/>
    </source>
</evidence>
<dbReference type="Ensembl" id="ENSDLAT00005081426.1">
    <property type="protein sequence ID" value="ENSDLAP00005066249.1"/>
    <property type="gene ID" value="ENSDLAG00005030229.1"/>
</dbReference>
<keyword evidence="9" id="KW-1185">Reference proteome</keyword>
<dbReference type="InterPro" id="IPR050412">
    <property type="entry name" value="Ig-like_Receptors_ImmuneReg"/>
</dbReference>
<dbReference type="SUPFAM" id="SSF48726">
    <property type="entry name" value="Immunoglobulin"/>
    <property type="match status" value="3"/>
</dbReference>
<feature type="domain" description="Ig-like" evidence="7">
    <location>
        <begin position="193"/>
        <end position="283"/>
    </location>
</feature>
<sequence length="466" mass="52145">MNPAGEVTWGQDVAITCSISVQHLGGTFILQKTSGSFRKTKTSSSNSVTFIILKVNFDNEGAYQCQYQLQVSGRDFSSPLSDAVRLSVTVRFPKPSISMNPAGEVTWGQDVGITCSISTQHLGGTFILQKTSGSFRKTQTSSTNSATFSIFKVNFDNEGSYQCQYQIMHSGREFKSPLSNSVRLSVTVPLQQPSIDLTSPNRGLVWRPEGAEVTRDYSFVITCSISSHYPGGVFSLIFSGSNITDTKPAVNNSASFNFPVAEYEHQGNYSCVYEVTLSSRKFTSTETTLISIIITFPLWLLVSSVAAGILLLLLLVFLAVCLVCRRKRRAKPPAVLVQTQLSVRVGNDYERGEDDDDEEDYVNVDPMDSKKKLKEEEGRVEEEDSNDYEEPESEEDHDYEEAGPDVNFIKTTEVCFSVEEHREEEKEEEEEETDDDDDDDDDDEETDDDEDYENVTQSFGEDLWRT</sequence>
<protein>
    <recommendedName>
        <fullName evidence="7">Ig-like domain-containing protein</fullName>
    </recommendedName>
</protein>
<dbReference type="Pfam" id="PF13927">
    <property type="entry name" value="Ig_3"/>
    <property type="match status" value="1"/>
</dbReference>
<evidence type="ECO:0000256" key="3">
    <source>
        <dbReference type="ARBA" id="ARBA00023180"/>
    </source>
</evidence>
<feature type="compositionally biased region" description="Acidic residues" evidence="5">
    <location>
        <begin position="351"/>
        <end position="362"/>
    </location>
</feature>
<dbReference type="PANTHER" id="PTHR11738:SF186">
    <property type="entry name" value="OSTEOCLAST-ASSOCIATED IMMUNOGLOBULIN-LIKE RECEPTOR"/>
    <property type="match status" value="1"/>
</dbReference>
<dbReference type="GeneTree" id="ENSGT01030000234785"/>
<feature type="compositionally biased region" description="Acidic residues" evidence="5">
    <location>
        <begin position="425"/>
        <end position="453"/>
    </location>
</feature>
<dbReference type="InterPro" id="IPR007110">
    <property type="entry name" value="Ig-like_dom"/>
</dbReference>
<dbReference type="GO" id="GO:0007166">
    <property type="term" value="P:cell surface receptor signaling pathway"/>
    <property type="evidence" value="ECO:0007669"/>
    <property type="project" value="UniProtKB-ARBA"/>
</dbReference>
<feature type="region of interest" description="Disordered" evidence="5">
    <location>
        <begin position="347"/>
        <end position="466"/>
    </location>
</feature>
<evidence type="ECO:0000256" key="6">
    <source>
        <dbReference type="SAM" id="Phobius"/>
    </source>
</evidence>
<evidence type="ECO:0000256" key="2">
    <source>
        <dbReference type="ARBA" id="ARBA00023157"/>
    </source>
</evidence>
<evidence type="ECO:0000259" key="7">
    <source>
        <dbReference type="PROSITE" id="PS50835"/>
    </source>
</evidence>
<feature type="domain" description="Ig-like" evidence="7">
    <location>
        <begin position="95"/>
        <end position="179"/>
    </location>
</feature>
<feature type="compositionally biased region" description="Acidic residues" evidence="5">
    <location>
        <begin position="378"/>
        <end position="403"/>
    </location>
</feature>
<keyword evidence="6" id="KW-0812">Transmembrane</keyword>
<dbReference type="FunFam" id="2.60.40.10:FF:000033">
    <property type="entry name" value="Killer cell immunoglobulin-like receptor"/>
    <property type="match status" value="1"/>
</dbReference>
<feature type="compositionally biased region" description="Basic and acidic residues" evidence="5">
    <location>
        <begin position="367"/>
        <end position="377"/>
    </location>
</feature>
<dbReference type="InterPro" id="IPR013151">
    <property type="entry name" value="Immunoglobulin_dom"/>
</dbReference>